<dbReference type="Gene3D" id="3.40.50.1820">
    <property type="entry name" value="alpha/beta hydrolase"/>
    <property type="match status" value="1"/>
</dbReference>
<accession>A0A834TWG3</accession>
<dbReference type="OrthoDB" id="408631at2759"/>
<dbReference type="SUPFAM" id="SSF53474">
    <property type="entry name" value="alpha/beta-Hydrolases"/>
    <property type="match status" value="1"/>
</dbReference>
<reference evidence="1" key="1">
    <citation type="submission" date="2020-09" db="EMBL/GenBank/DDBJ databases">
        <title>Genome-Enabled Discovery of Anthraquinone Biosynthesis in Senna tora.</title>
        <authorList>
            <person name="Kang S.-H."/>
            <person name="Pandey R.P."/>
            <person name="Lee C.-M."/>
            <person name="Sim J.-S."/>
            <person name="Jeong J.-T."/>
            <person name="Choi B.-S."/>
            <person name="Jung M."/>
            <person name="Ginzburg D."/>
            <person name="Zhao K."/>
            <person name="Won S.Y."/>
            <person name="Oh T.-J."/>
            <person name="Yu Y."/>
            <person name="Kim N.-H."/>
            <person name="Lee O.R."/>
            <person name="Lee T.-H."/>
            <person name="Bashyal P."/>
            <person name="Kim T.-S."/>
            <person name="Lee W.-H."/>
            <person name="Kawkins C."/>
            <person name="Kim C.-K."/>
            <person name="Kim J.S."/>
            <person name="Ahn B.O."/>
            <person name="Rhee S.Y."/>
            <person name="Sohng J.K."/>
        </authorList>
    </citation>
    <scope>NUCLEOTIDE SEQUENCE</scope>
    <source>
        <tissue evidence="1">Leaf</tissue>
    </source>
</reference>
<protein>
    <submittedName>
        <fullName evidence="1">Putative carboxylesterase 2</fullName>
    </submittedName>
</protein>
<dbReference type="InterPro" id="IPR029058">
    <property type="entry name" value="AB_hydrolase_fold"/>
</dbReference>
<evidence type="ECO:0000313" key="1">
    <source>
        <dbReference type="EMBL" id="KAF7829748.1"/>
    </source>
</evidence>
<sequence>MLFLSVFKDGTVKRFRGTDVVPPSRRRRFIQRRNPSPSIQYLRSSLPPNQKLPFLIYFHGGAFLDSSPFNSLFHNYVLTLVAKPNVLAVSFDHSLSITNQDPALILLNLDPAWDQTKKWSARL</sequence>
<gene>
    <name evidence="1" type="ORF">G2W53_012081</name>
</gene>
<proteinExistence type="predicted"/>
<name>A0A834TWG3_9FABA</name>
<keyword evidence="2" id="KW-1185">Reference proteome</keyword>
<organism evidence="1 2">
    <name type="scientific">Senna tora</name>
    <dbReference type="NCBI Taxonomy" id="362788"/>
    <lineage>
        <taxon>Eukaryota</taxon>
        <taxon>Viridiplantae</taxon>
        <taxon>Streptophyta</taxon>
        <taxon>Embryophyta</taxon>
        <taxon>Tracheophyta</taxon>
        <taxon>Spermatophyta</taxon>
        <taxon>Magnoliopsida</taxon>
        <taxon>eudicotyledons</taxon>
        <taxon>Gunneridae</taxon>
        <taxon>Pentapetalae</taxon>
        <taxon>rosids</taxon>
        <taxon>fabids</taxon>
        <taxon>Fabales</taxon>
        <taxon>Fabaceae</taxon>
        <taxon>Caesalpinioideae</taxon>
        <taxon>Cassia clade</taxon>
        <taxon>Senna</taxon>
    </lineage>
</organism>
<dbReference type="Proteomes" id="UP000634136">
    <property type="component" value="Unassembled WGS sequence"/>
</dbReference>
<comment type="caution">
    <text evidence="1">The sequence shown here is derived from an EMBL/GenBank/DDBJ whole genome shotgun (WGS) entry which is preliminary data.</text>
</comment>
<dbReference type="AlphaFoldDB" id="A0A834TWG3"/>
<dbReference type="EMBL" id="JAAIUW010000005">
    <property type="protein sequence ID" value="KAF7829748.1"/>
    <property type="molecule type" value="Genomic_DNA"/>
</dbReference>
<evidence type="ECO:0000313" key="2">
    <source>
        <dbReference type="Proteomes" id="UP000634136"/>
    </source>
</evidence>